<evidence type="ECO:0000313" key="8">
    <source>
        <dbReference type="Proteomes" id="UP000258309"/>
    </source>
</evidence>
<comment type="caution">
    <text evidence="7">The sequence shown here is derived from an EMBL/GenBank/DDBJ whole genome shotgun (WGS) entry which is preliminary data.</text>
</comment>
<dbReference type="Gene3D" id="1.10.1040.10">
    <property type="entry name" value="N-(1-d-carboxylethyl)-l-norvaline Dehydrogenase, domain 2"/>
    <property type="match status" value="1"/>
</dbReference>
<dbReference type="AlphaFoldDB" id="A0A3E2H5J1"/>
<evidence type="ECO:0000259" key="6">
    <source>
        <dbReference type="Pfam" id="PF14833"/>
    </source>
</evidence>
<keyword evidence="1" id="KW-0560">Oxidoreductase</keyword>
<feature type="domain" description="6-phosphogluconate dehydrogenase NADP-binding" evidence="5">
    <location>
        <begin position="20"/>
        <end position="172"/>
    </location>
</feature>
<feature type="non-terminal residue" evidence="7">
    <location>
        <position position="295"/>
    </location>
</feature>
<dbReference type="GO" id="GO:0008442">
    <property type="term" value="F:3-hydroxyisobutyrate dehydrogenase activity"/>
    <property type="evidence" value="ECO:0007669"/>
    <property type="project" value="TreeGrafter"/>
</dbReference>
<dbReference type="STRING" id="5539.A0A3E2H5J1"/>
<dbReference type="InterPro" id="IPR036291">
    <property type="entry name" value="NAD(P)-bd_dom_sf"/>
</dbReference>
<dbReference type="GO" id="GO:0006574">
    <property type="term" value="P:L-valine catabolic process"/>
    <property type="evidence" value="ECO:0007669"/>
    <property type="project" value="TreeGrafter"/>
</dbReference>
<dbReference type="PIRSF" id="PIRSF000103">
    <property type="entry name" value="HIBADH"/>
    <property type="match status" value="1"/>
</dbReference>
<organism evidence="7 8">
    <name type="scientific">Scytalidium lignicola</name>
    <name type="common">Hyphomycete</name>
    <dbReference type="NCBI Taxonomy" id="5539"/>
    <lineage>
        <taxon>Eukaryota</taxon>
        <taxon>Fungi</taxon>
        <taxon>Dikarya</taxon>
        <taxon>Ascomycota</taxon>
        <taxon>Pezizomycotina</taxon>
        <taxon>Leotiomycetes</taxon>
        <taxon>Leotiomycetes incertae sedis</taxon>
        <taxon>Scytalidium</taxon>
    </lineage>
</organism>
<keyword evidence="8" id="KW-1185">Reference proteome</keyword>
<dbReference type="InterPro" id="IPR006115">
    <property type="entry name" value="6PGDH_NADP-bd"/>
</dbReference>
<dbReference type="InterPro" id="IPR029154">
    <property type="entry name" value="HIBADH-like_NADP-bd"/>
</dbReference>
<dbReference type="GO" id="GO:0050661">
    <property type="term" value="F:NADP binding"/>
    <property type="evidence" value="ECO:0007669"/>
    <property type="project" value="InterPro"/>
</dbReference>
<dbReference type="Gene3D" id="3.40.50.720">
    <property type="entry name" value="NAD(P)-binding Rossmann-like Domain"/>
    <property type="match status" value="1"/>
</dbReference>
<dbReference type="PANTHER" id="PTHR22981:SF81">
    <property type="entry name" value="DEHYDROGENASE, PUTATIVE-RELATED"/>
    <property type="match status" value="1"/>
</dbReference>
<proteinExistence type="predicted"/>
<feature type="active site" evidence="3">
    <location>
        <position position="200"/>
    </location>
</feature>
<dbReference type="Proteomes" id="UP000258309">
    <property type="component" value="Unassembled WGS sequence"/>
</dbReference>
<reference evidence="7 8" key="1">
    <citation type="submission" date="2018-05" db="EMBL/GenBank/DDBJ databases">
        <title>Draft genome sequence of Scytalidium lignicola DSM 105466, a ubiquitous saprotrophic fungus.</title>
        <authorList>
            <person name="Buettner E."/>
            <person name="Gebauer A.M."/>
            <person name="Hofrichter M."/>
            <person name="Liers C."/>
            <person name="Kellner H."/>
        </authorList>
    </citation>
    <scope>NUCLEOTIDE SEQUENCE [LARGE SCALE GENOMIC DNA]</scope>
    <source>
        <strain evidence="7 8">DSM 105466</strain>
    </source>
</reference>
<accession>A0A3E2H5J1</accession>
<name>A0A3E2H5J1_SCYLI</name>
<dbReference type="OrthoDB" id="21615at2759"/>
<evidence type="ECO:0000256" key="2">
    <source>
        <dbReference type="ARBA" id="ARBA00023027"/>
    </source>
</evidence>
<dbReference type="GO" id="GO:0005739">
    <property type="term" value="C:mitochondrion"/>
    <property type="evidence" value="ECO:0007669"/>
    <property type="project" value="TreeGrafter"/>
</dbReference>
<evidence type="ECO:0000256" key="4">
    <source>
        <dbReference type="SAM" id="MobiDB-lite"/>
    </source>
</evidence>
<feature type="non-terminal residue" evidence="7">
    <location>
        <position position="1"/>
    </location>
</feature>
<sequence>MNQFNSFGCTNTDGESETSGLGSMGYHMAGYLRRKMSSKDALLINDVNKDACERFSKDLGDKYGPVKLADSAKDAVTGAKVVISIVPRAENVKQVYLGARGVIEAPPDPERILLECSTIDTKTTREVEAKLREAGIGRYFDSPVSGGVIGAQRGTLSFLVGNPRNDSDPVNQRILSIVSMMGLPEKVTFCGPIGTGTAAKIANNSIAATSMLAMTEAIGAGIRAGIDKNVLYECIRSSTGQSWVLENMQPCPGLVPHAPSSNGYKATFLPFMMVKDVTLAVETARRIWRMLVGTN</sequence>
<feature type="domain" description="3-hydroxyisobutyrate dehydrogenase-like NAD-binding" evidence="6">
    <location>
        <begin position="194"/>
        <end position="287"/>
    </location>
</feature>
<dbReference type="InterPro" id="IPR008927">
    <property type="entry name" value="6-PGluconate_DH-like_C_sf"/>
</dbReference>
<dbReference type="EMBL" id="NCSJ02000159">
    <property type="protein sequence ID" value="RFU28567.1"/>
    <property type="molecule type" value="Genomic_DNA"/>
</dbReference>
<dbReference type="Pfam" id="PF14833">
    <property type="entry name" value="NAD_binding_11"/>
    <property type="match status" value="1"/>
</dbReference>
<evidence type="ECO:0000313" key="7">
    <source>
        <dbReference type="EMBL" id="RFU28567.1"/>
    </source>
</evidence>
<evidence type="ECO:0008006" key="9">
    <source>
        <dbReference type="Google" id="ProtNLM"/>
    </source>
</evidence>
<dbReference type="PANTHER" id="PTHR22981">
    <property type="entry name" value="3-HYDROXYISOBUTYRATE DEHYDROGENASE-RELATED"/>
    <property type="match status" value="1"/>
</dbReference>
<dbReference type="SUPFAM" id="SSF48179">
    <property type="entry name" value="6-phosphogluconate dehydrogenase C-terminal domain-like"/>
    <property type="match status" value="1"/>
</dbReference>
<dbReference type="InterPro" id="IPR013328">
    <property type="entry name" value="6PGD_dom2"/>
</dbReference>
<evidence type="ECO:0000259" key="5">
    <source>
        <dbReference type="Pfam" id="PF03446"/>
    </source>
</evidence>
<dbReference type="Pfam" id="PF03446">
    <property type="entry name" value="NAD_binding_2"/>
    <property type="match status" value="1"/>
</dbReference>
<keyword evidence="2" id="KW-0520">NAD</keyword>
<gene>
    <name evidence="7" type="ORF">B7463_g7785</name>
</gene>
<dbReference type="SUPFAM" id="SSF51735">
    <property type="entry name" value="NAD(P)-binding Rossmann-fold domains"/>
    <property type="match status" value="1"/>
</dbReference>
<protein>
    <recommendedName>
        <fullName evidence="9">3-hydroxyisobutyrate dehydrogenase</fullName>
    </recommendedName>
</protein>
<feature type="region of interest" description="Disordered" evidence="4">
    <location>
        <begin position="1"/>
        <end position="20"/>
    </location>
</feature>
<dbReference type="InterPro" id="IPR015815">
    <property type="entry name" value="HIBADH-related"/>
</dbReference>
<evidence type="ECO:0000256" key="1">
    <source>
        <dbReference type="ARBA" id="ARBA00023002"/>
    </source>
</evidence>
<dbReference type="GO" id="GO:0051287">
    <property type="term" value="F:NAD binding"/>
    <property type="evidence" value="ECO:0007669"/>
    <property type="project" value="InterPro"/>
</dbReference>
<evidence type="ECO:0000256" key="3">
    <source>
        <dbReference type="PIRSR" id="PIRSR000103-1"/>
    </source>
</evidence>
<dbReference type="OMA" id="YWVPSNS"/>